<organism evidence="3 4">
    <name type="scientific">Panicum virgatum</name>
    <name type="common">Blackwell switchgrass</name>
    <dbReference type="NCBI Taxonomy" id="38727"/>
    <lineage>
        <taxon>Eukaryota</taxon>
        <taxon>Viridiplantae</taxon>
        <taxon>Streptophyta</taxon>
        <taxon>Embryophyta</taxon>
        <taxon>Tracheophyta</taxon>
        <taxon>Spermatophyta</taxon>
        <taxon>Magnoliopsida</taxon>
        <taxon>Liliopsida</taxon>
        <taxon>Poales</taxon>
        <taxon>Poaceae</taxon>
        <taxon>PACMAD clade</taxon>
        <taxon>Panicoideae</taxon>
        <taxon>Panicodae</taxon>
        <taxon>Paniceae</taxon>
        <taxon>Panicinae</taxon>
        <taxon>Panicum</taxon>
        <taxon>Panicum sect. Hiantes</taxon>
    </lineage>
</organism>
<feature type="domain" description="KIB1-4 beta-propeller" evidence="2">
    <location>
        <begin position="54"/>
        <end position="148"/>
    </location>
</feature>
<gene>
    <name evidence="3" type="ORF">PVAP13_3NG180114</name>
</gene>
<comment type="caution">
    <text evidence="3">The sequence shown here is derived from an EMBL/GenBank/DDBJ whole genome shotgun (WGS) entry which is preliminary data.</text>
</comment>
<accession>A0A8T0U4V7</accession>
<name>A0A8T0U4V7_PANVG</name>
<dbReference type="AlphaFoldDB" id="A0A8T0U4V7"/>
<dbReference type="EMBL" id="CM029042">
    <property type="protein sequence ID" value="KAG2617327.1"/>
    <property type="molecule type" value="Genomic_DNA"/>
</dbReference>
<proteinExistence type="predicted"/>
<evidence type="ECO:0000259" key="2">
    <source>
        <dbReference type="Pfam" id="PF03478"/>
    </source>
</evidence>
<feature type="compositionally biased region" description="Pro residues" evidence="1">
    <location>
        <begin position="12"/>
        <end position="34"/>
    </location>
</feature>
<keyword evidence="4" id="KW-1185">Reference proteome</keyword>
<feature type="region of interest" description="Disordered" evidence="1">
    <location>
        <begin position="1"/>
        <end position="40"/>
    </location>
</feature>
<reference evidence="3" key="1">
    <citation type="submission" date="2020-05" db="EMBL/GenBank/DDBJ databases">
        <title>WGS assembly of Panicum virgatum.</title>
        <authorList>
            <person name="Lovell J.T."/>
            <person name="Jenkins J."/>
            <person name="Shu S."/>
            <person name="Juenger T.E."/>
            <person name="Schmutz J."/>
        </authorList>
    </citation>
    <scope>NUCLEOTIDE SEQUENCE</scope>
    <source>
        <strain evidence="3">AP13</strain>
    </source>
</reference>
<sequence length="198" mass="21059">MVRPPAGTSGPRPQPAPLPNRPYPAPRGLPPVVPRRPDGAPAAHPWVALHDATFVSLPAGETHRVPLPDDGARRLGCHGSVGRWLLFQDKIDGACSLVDPISRAAAVRLPRLPSFAPLGAHTTRSFFKLALPSSRRVSPDSLFAVLITIGDKSSISVGQASTAAGAASFRVPHEAISQWRSYVSAKEGHCLLDQNRIT</sequence>
<dbReference type="InterPro" id="IPR005174">
    <property type="entry name" value="KIB1-4_b-propeller"/>
</dbReference>
<dbReference type="Proteomes" id="UP000823388">
    <property type="component" value="Chromosome 3N"/>
</dbReference>
<evidence type="ECO:0000313" key="4">
    <source>
        <dbReference type="Proteomes" id="UP000823388"/>
    </source>
</evidence>
<evidence type="ECO:0000313" key="3">
    <source>
        <dbReference type="EMBL" id="KAG2617327.1"/>
    </source>
</evidence>
<dbReference type="Pfam" id="PF03478">
    <property type="entry name" value="Beta-prop_KIB1-4"/>
    <property type="match status" value="1"/>
</dbReference>
<protein>
    <recommendedName>
        <fullName evidence="2">KIB1-4 beta-propeller domain-containing protein</fullName>
    </recommendedName>
</protein>
<evidence type="ECO:0000256" key="1">
    <source>
        <dbReference type="SAM" id="MobiDB-lite"/>
    </source>
</evidence>